<dbReference type="EMBL" id="JAWDJX010000007">
    <property type="protein sequence ID" value="KAK3056087.1"/>
    <property type="molecule type" value="Genomic_DNA"/>
</dbReference>
<keyword evidence="2" id="KW-0479">Metal-binding</keyword>
<accession>A0AAJ0GER7</accession>
<evidence type="ECO:0000256" key="3">
    <source>
        <dbReference type="ARBA" id="ARBA00022833"/>
    </source>
</evidence>
<dbReference type="CDD" id="cd12148">
    <property type="entry name" value="fungal_TF_MHR"/>
    <property type="match status" value="1"/>
</dbReference>
<dbReference type="PROSITE" id="PS00463">
    <property type="entry name" value="ZN2_CY6_FUNGAL_1"/>
    <property type="match status" value="1"/>
</dbReference>
<sequence>MAQGETVPSLPKEDSTQKPLVRRACDCCRKRKVKCDGGNPCGPCTKAAINCAYLQPPKKKGPKGLRSARVLHALRKIDEHASRDPGNLVAVDQAGAFGNWDWENQHNSPPSEQGYSNNMQQQQPLPDYGLQHSAIPEQAYYQQMPTSMPQQPPTTQPGMHTLDTNSQAWTSQPASASDSDIPSIMSPTSSEPIHRRIAGESFQRYMSLFFEHMFVIMPVIDRKIYLDPAFYANSHLWAPDMYCFLCAICAATIVQLQVNHNMPELPPLHPLKATDDFFAEECLRERKTFDYIEIPSTLSVMTSFFLFAYFGNHEKHRKAWHYLQETIAFAENLDMDDEKSYLDLNPTEAQWRRRLYWLLFITERAYAIQRRKHARLPKSVQQPYVFESEEPELLNGFNNLGTLFATVDENFVRAWRGSRKASLCNEAWLAQTQDQIDKVALALGHVTETQQLDINITREWLHVLAWQMGVSNGLMWGEGGMSLDYPIELARKVVAITSTTTALAMDSHGIGMEQKLSDIAGCLADVLKCTAGDTSGVFAEGKQYLGILLGQLSSMRGKESRYLKPLLSKMQGLLNDGFENDNSNISMQNGNAHTAAGYQHNQANNGLLQPPAFTSPFPTTYLDPNSRLAPSGHRWSIAESFGMLRSLSQSGNLGMPILGYPGPSQPQQQSQPPQQSLLHPQEDWGQRRESGRVYEELEIDTAGQGQRPEDWWAGAAAGIAQVA</sequence>
<comment type="subcellular location">
    <subcellularLocation>
        <location evidence="1">Nucleus</location>
    </subcellularLocation>
</comment>
<evidence type="ECO:0000256" key="8">
    <source>
        <dbReference type="SAM" id="MobiDB-lite"/>
    </source>
</evidence>
<feature type="compositionally biased region" description="Polar residues" evidence="8">
    <location>
        <begin position="162"/>
        <end position="190"/>
    </location>
</feature>
<keyword evidence="11" id="KW-1185">Reference proteome</keyword>
<evidence type="ECO:0000256" key="7">
    <source>
        <dbReference type="ARBA" id="ARBA00023242"/>
    </source>
</evidence>
<evidence type="ECO:0000256" key="5">
    <source>
        <dbReference type="ARBA" id="ARBA00023125"/>
    </source>
</evidence>
<dbReference type="Proteomes" id="UP001271007">
    <property type="component" value="Unassembled WGS sequence"/>
</dbReference>
<dbReference type="Gene3D" id="4.10.240.10">
    <property type="entry name" value="Zn(2)-C6 fungal-type DNA-binding domain"/>
    <property type="match status" value="1"/>
</dbReference>
<evidence type="ECO:0000256" key="6">
    <source>
        <dbReference type="ARBA" id="ARBA00023163"/>
    </source>
</evidence>
<dbReference type="GO" id="GO:0003677">
    <property type="term" value="F:DNA binding"/>
    <property type="evidence" value="ECO:0007669"/>
    <property type="project" value="UniProtKB-KW"/>
</dbReference>
<gene>
    <name evidence="10" type="ORF">LTR09_003323</name>
</gene>
<keyword evidence="5" id="KW-0238">DNA-binding</keyword>
<dbReference type="InterPro" id="IPR001138">
    <property type="entry name" value="Zn2Cys6_DnaBD"/>
</dbReference>
<dbReference type="InterPro" id="IPR050797">
    <property type="entry name" value="Carb_Metab_Trans_Reg"/>
</dbReference>
<comment type="caution">
    <text evidence="10">The sequence shown here is derived from an EMBL/GenBank/DDBJ whole genome shotgun (WGS) entry which is preliminary data.</text>
</comment>
<name>A0AAJ0GER7_9PEZI</name>
<protein>
    <recommendedName>
        <fullName evidence="9">Zn(2)-C6 fungal-type domain-containing protein</fullName>
    </recommendedName>
</protein>
<dbReference type="InterPro" id="IPR036864">
    <property type="entry name" value="Zn2-C6_fun-type_DNA-bd_sf"/>
</dbReference>
<feature type="compositionally biased region" description="Low complexity" evidence="8">
    <location>
        <begin position="665"/>
        <end position="676"/>
    </location>
</feature>
<dbReference type="GO" id="GO:0005634">
    <property type="term" value="C:nucleus"/>
    <property type="evidence" value="ECO:0007669"/>
    <property type="project" value="UniProtKB-SubCell"/>
</dbReference>
<dbReference type="SUPFAM" id="SSF57701">
    <property type="entry name" value="Zn2/Cys6 DNA-binding domain"/>
    <property type="match status" value="1"/>
</dbReference>
<evidence type="ECO:0000313" key="11">
    <source>
        <dbReference type="Proteomes" id="UP001271007"/>
    </source>
</evidence>
<dbReference type="Pfam" id="PF04082">
    <property type="entry name" value="Fungal_trans"/>
    <property type="match status" value="1"/>
</dbReference>
<dbReference type="CDD" id="cd00067">
    <property type="entry name" value="GAL4"/>
    <property type="match status" value="1"/>
</dbReference>
<organism evidence="10 11">
    <name type="scientific">Extremus antarcticus</name>
    <dbReference type="NCBI Taxonomy" id="702011"/>
    <lineage>
        <taxon>Eukaryota</taxon>
        <taxon>Fungi</taxon>
        <taxon>Dikarya</taxon>
        <taxon>Ascomycota</taxon>
        <taxon>Pezizomycotina</taxon>
        <taxon>Dothideomycetes</taxon>
        <taxon>Dothideomycetidae</taxon>
        <taxon>Mycosphaerellales</taxon>
        <taxon>Extremaceae</taxon>
        <taxon>Extremus</taxon>
    </lineage>
</organism>
<feature type="compositionally biased region" description="Polar residues" evidence="8">
    <location>
        <begin position="105"/>
        <end position="123"/>
    </location>
</feature>
<evidence type="ECO:0000313" key="10">
    <source>
        <dbReference type="EMBL" id="KAK3056087.1"/>
    </source>
</evidence>
<evidence type="ECO:0000256" key="4">
    <source>
        <dbReference type="ARBA" id="ARBA00023015"/>
    </source>
</evidence>
<keyword evidence="6" id="KW-0804">Transcription</keyword>
<feature type="compositionally biased region" description="Basic and acidic residues" evidence="8">
    <location>
        <begin position="680"/>
        <end position="692"/>
    </location>
</feature>
<dbReference type="SMART" id="SM00066">
    <property type="entry name" value="GAL4"/>
    <property type="match status" value="1"/>
</dbReference>
<dbReference type="AlphaFoldDB" id="A0AAJ0GER7"/>
<evidence type="ECO:0000256" key="1">
    <source>
        <dbReference type="ARBA" id="ARBA00004123"/>
    </source>
</evidence>
<dbReference type="Pfam" id="PF00172">
    <property type="entry name" value="Zn_clus"/>
    <property type="match status" value="1"/>
</dbReference>
<dbReference type="PROSITE" id="PS50048">
    <property type="entry name" value="ZN2_CY6_FUNGAL_2"/>
    <property type="match status" value="1"/>
</dbReference>
<reference evidence="10" key="1">
    <citation type="submission" date="2023-04" db="EMBL/GenBank/DDBJ databases">
        <title>Black Yeasts Isolated from many extreme environments.</title>
        <authorList>
            <person name="Coleine C."/>
            <person name="Stajich J.E."/>
            <person name="Selbmann L."/>
        </authorList>
    </citation>
    <scope>NUCLEOTIDE SEQUENCE</scope>
    <source>
        <strain evidence="10">CCFEE 5312</strain>
    </source>
</reference>
<dbReference type="GO" id="GO:0000981">
    <property type="term" value="F:DNA-binding transcription factor activity, RNA polymerase II-specific"/>
    <property type="evidence" value="ECO:0007669"/>
    <property type="project" value="InterPro"/>
</dbReference>
<feature type="region of interest" description="Disordered" evidence="8">
    <location>
        <begin position="103"/>
        <end position="123"/>
    </location>
</feature>
<feature type="region of interest" description="Disordered" evidence="8">
    <location>
        <begin position="654"/>
        <end position="692"/>
    </location>
</feature>
<dbReference type="InterPro" id="IPR007219">
    <property type="entry name" value="XnlR_reg_dom"/>
</dbReference>
<evidence type="ECO:0000259" key="9">
    <source>
        <dbReference type="PROSITE" id="PS50048"/>
    </source>
</evidence>
<feature type="domain" description="Zn(2)-C6 fungal-type" evidence="9">
    <location>
        <begin position="24"/>
        <end position="53"/>
    </location>
</feature>
<dbReference type="PANTHER" id="PTHR31668:SF18">
    <property type="entry name" value="MALTOSE FERMENTATION REGULATORY PROTEIN MAL13-RELATED"/>
    <property type="match status" value="1"/>
</dbReference>
<feature type="region of interest" description="Disordered" evidence="8">
    <location>
        <begin position="146"/>
        <end position="190"/>
    </location>
</feature>
<dbReference type="GO" id="GO:0008270">
    <property type="term" value="F:zinc ion binding"/>
    <property type="evidence" value="ECO:0007669"/>
    <property type="project" value="InterPro"/>
</dbReference>
<dbReference type="GO" id="GO:0006351">
    <property type="term" value="P:DNA-templated transcription"/>
    <property type="evidence" value="ECO:0007669"/>
    <property type="project" value="InterPro"/>
</dbReference>
<keyword evidence="3" id="KW-0862">Zinc</keyword>
<keyword evidence="4" id="KW-0805">Transcription regulation</keyword>
<proteinExistence type="predicted"/>
<dbReference type="PANTHER" id="PTHR31668">
    <property type="entry name" value="GLUCOSE TRANSPORT TRANSCRIPTION REGULATOR RGT1-RELATED-RELATED"/>
    <property type="match status" value="1"/>
</dbReference>
<keyword evidence="7" id="KW-0539">Nucleus</keyword>
<evidence type="ECO:0000256" key="2">
    <source>
        <dbReference type="ARBA" id="ARBA00022723"/>
    </source>
</evidence>